<evidence type="ECO:0000256" key="4">
    <source>
        <dbReference type="ARBA" id="ARBA00023136"/>
    </source>
</evidence>
<dbReference type="InterPro" id="IPR036259">
    <property type="entry name" value="MFS_trans_sf"/>
</dbReference>
<comment type="subcellular location">
    <subcellularLocation>
        <location evidence="1">Membrane</location>
        <topology evidence="1">Multi-pass membrane protein</topology>
    </subcellularLocation>
</comment>
<dbReference type="AlphaFoldDB" id="A0A0C3QB58"/>
<sequence>MKDEVDAPGEPKLSEKVEQSPYLVRWDGPDDPENPKNWSRLYRWLLTMASSLLVLNASFASSAPTGVLDQLIERFSLSRVIAILTISLFIVGYCVGPLVWGPLSEQYGRRPILLAGFFGYTAFQVGCAVAETKEQVLVFRFLGGTFAASPMTVAPAVLADIWDADTRGKAIAFFTLAPFAGPALGPIASGYIDVGGASWRWLFGVLAIFAGFCFFLIFFAMPETYGPVIQTSKAARKRKETNDNQWFSELETEDIAFVARLERVLARPFKIMALEPMLLAITLYMSFVYGCMYLLFEAYPVVFTIGHHLNNGELGLTFLPLFIGGTAGCLCYIYYFAPMYKAKIPQYAPKTVPPEERLLPSMYAAPLFAISFFWFGWTSFPSISLWAPLMAGLVMGFSIVLIFLGLFNYLVDAYLIVAASAIASSTVVRSTFGAGFPLFATNMYEKLNPRWASTLLGCISLLMIPIPFGLYRYGPWIRRTSKYAPTFD</sequence>
<feature type="transmembrane region" description="Helical" evidence="6">
    <location>
        <begin position="414"/>
        <end position="439"/>
    </location>
</feature>
<feature type="transmembrane region" description="Helical" evidence="6">
    <location>
        <begin position="80"/>
        <end position="100"/>
    </location>
</feature>
<feature type="transmembrane region" description="Helical" evidence="6">
    <location>
        <begin position="170"/>
        <end position="192"/>
    </location>
</feature>
<evidence type="ECO:0000313" key="9">
    <source>
        <dbReference type="Proteomes" id="UP000054248"/>
    </source>
</evidence>
<dbReference type="Gene3D" id="1.20.1250.20">
    <property type="entry name" value="MFS general substrate transporter like domains"/>
    <property type="match status" value="1"/>
</dbReference>
<dbReference type="GO" id="GO:0022857">
    <property type="term" value="F:transmembrane transporter activity"/>
    <property type="evidence" value="ECO:0007669"/>
    <property type="project" value="InterPro"/>
</dbReference>
<organism evidence="8 9">
    <name type="scientific">Tulasnella calospora MUT 4182</name>
    <dbReference type="NCBI Taxonomy" id="1051891"/>
    <lineage>
        <taxon>Eukaryota</taxon>
        <taxon>Fungi</taxon>
        <taxon>Dikarya</taxon>
        <taxon>Basidiomycota</taxon>
        <taxon>Agaricomycotina</taxon>
        <taxon>Agaricomycetes</taxon>
        <taxon>Cantharellales</taxon>
        <taxon>Tulasnellaceae</taxon>
        <taxon>Tulasnella</taxon>
    </lineage>
</organism>
<dbReference type="GO" id="GO:0005886">
    <property type="term" value="C:plasma membrane"/>
    <property type="evidence" value="ECO:0007669"/>
    <property type="project" value="TreeGrafter"/>
</dbReference>
<dbReference type="PROSITE" id="PS50850">
    <property type="entry name" value="MFS"/>
    <property type="match status" value="1"/>
</dbReference>
<evidence type="ECO:0000256" key="2">
    <source>
        <dbReference type="ARBA" id="ARBA00022692"/>
    </source>
</evidence>
<reference evidence="8 9" key="1">
    <citation type="submission" date="2014-04" db="EMBL/GenBank/DDBJ databases">
        <authorList>
            <consortium name="DOE Joint Genome Institute"/>
            <person name="Kuo A."/>
            <person name="Girlanda M."/>
            <person name="Perotto S."/>
            <person name="Kohler A."/>
            <person name="Nagy L.G."/>
            <person name="Floudas D."/>
            <person name="Copeland A."/>
            <person name="Barry K.W."/>
            <person name="Cichocki N."/>
            <person name="Veneault-Fourrey C."/>
            <person name="LaButti K."/>
            <person name="Lindquist E.A."/>
            <person name="Lipzen A."/>
            <person name="Lundell T."/>
            <person name="Morin E."/>
            <person name="Murat C."/>
            <person name="Sun H."/>
            <person name="Tunlid A."/>
            <person name="Henrissat B."/>
            <person name="Grigoriev I.V."/>
            <person name="Hibbett D.S."/>
            <person name="Martin F."/>
            <person name="Nordberg H.P."/>
            <person name="Cantor M.N."/>
            <person name="Hua S.X."/>
        </authorList>
    </citation>
    <scope>NUCLEOTIDE SEQUENCE [LARGE SCALE GENOMIC DNA]</scope>
    <source>
        <strain evidence="8 9">MUT 4182</strain>
    </source>
</reference>
<dbReference type="OrthoDB" id="9986881at2759"/>
<protein>
    <recommendedName>
        <fullName evidence="7">Major facilitator superfamily (MFS) profile domain-containing protein</fullName>
    </recommendedName>
</protein>
<accession>A0A0C3QB58</accession>
<dbReference type="InterPro" id="IPR020846">
    <property type="entry name" value="MFS_dom"/>
</dbReference>
<dbReference type="Pfam" id="PF07690">
    <property type="entry name" value="MFS_1"/>
    <property type="match status" value="1"/>
</dbReference>
<dbReference type="Proteomes" id="UP000054248">
    <property type="component" value="Unassembled WGS sequence"/>
</dbReference>
<dbReference type="PANTHER" id="PTHR23502">
    <property type="entry name" value="MAJOR FACILITATOR SUPERFAMILY"/>
    <property type="match status" value="1"/>
</dbReference>
<keyword evidence="4 6" id="KW-0472">Membrane</keyword>
<dbReference type="CDD" id="cd17323">
    <property type="entry name" value="MFS_Tpo1_MDR_like"/>
    <property type="match status" value="1"/>
</dbReference>
<evidence type="ECO:0000256" key="5">
    <source>
        <dbReference type="SAM" id="MobiDB-lite"/>
    </source>
</evidence>
<evidence type="ECO:0000313" key="8">
    <source>
        <dbReference type="EMBL" id="KIO22266.1"/>
    </source>
</evidence>
<name>A0A0C3QB58_9AGAM</name>
<keyword evidence="2 6" id="KW-0812">Transmembrane</keyword>
<dbReference type="SUPFAM" id="SSF103473">
    <property type="entry name" value="MFS general substrate transporter"/>
    <property type="match status" value="1"/>
</dbReference>
<dbReference type="FunFam" id="1.20.1250.20:FF:000011">
    <property type="entry name" value="MFS multidrug transporter, putative"/>
    <property type="match status" value="1"/>
</dbReference>
<dbReference type="InterPro" id="IPR011701">
    <property type="entry name" value="MFS"/>
</dbReference>
<evidence type="ECO:0000256" key="6">
    <source>
        <dbReference type="SAM" id="Phobius"/>
    </source>
</evidence>
<gene>
    <name evidence="8" type="ORF">M407DRAFT_79441</name>
</gene>
<evidence type="ECO:0000256" key="3">
    <source>
        <dbReference type="ARBA" id="ARBA00022989"/>
    </source>
</evidence>
<feature type="transmembrane region" description="Helical" evidence="6">
    <location>
        <begin position="112"/>
        <end position="131"/>
    </location>
</feature>
<feature type="transmembrane region" description="Helical" evidence="6">
    <location>
        <begin position="137"/>
        <end position="158"/>
    </location>
</feature>
<feature type="transmembrane region" description="Helical" evidence="6">
    <location>
        <begin position="316"/>
        <end position="337"/>
    </location>
</feature>
<evidence type="ECO:0000256" key="1">
    <source>
        <dbReference type="ARBA" id="ARBA00004141"/>
    </source>
</evidence>
<feature type="transmembrane region" description="Helical" evidence="6">
    <location>
        <begin position="198"/>
        <end position="220"/>
    </location>
</feature>
<dbReference type="STRING" id="1051891.A0A0C3QB58"/>
<keyword evidence="3 6" id="KW-1133">Transmembrane helix</keyword>
<feature type="domain" description="Major facilitator superfamily (MFS) profile" evidence="7">
    <location>
        <begin position="42"/>
        <end position="488"/>
    </location>
</feature>
<feature type="region of interest" description="Disordered" evidence="5">
    <location>
        <begin position="1"/>
        <end position="29"/>
    </location>
</feature>
<dbReference type="EMBL" id="KN823114">
    <property type="protein sequence ID" value="KIO22266.1"/>
    <property type="molecule type" value="Genomic_DNA"/>
</dbReference>
<feature type="transmembrane region" description="Helical" evidence="6">
    <location>
        <begin position="358"/>
        <end position="377"/>
    </location>
</feature>
<reference evidence="9" key="2">
    <citation type="submission" date="2015-01" db="EMBL/GenBank/DDBJ databases">
        <title>Evolutionary Origins and Diversification of the Mycorrhizal Mutualists.</title>
        <authorList>
            <consortium name="DOE Joint Genome Institute"/>
            <consortium name="Mycorrhizal Genomics Consortium"/>
            <person name="Kohler A."/>
            <person name="Kuo A."/>
            <person name="Nagy L.G."/>
            <person name="Floudas D."/>
            <person name="Copeland A."/>
            <person name="Barry K.W."/>
            <person name="Cichocki N."/>
            <person name="Veneault-Fourrey C."/>
            <person name="LaButti K."/>
            <person name="Lindquist E.A."/>
            <person name="Lipzen A."/>
            <person name="Lundell T."/>
            <person name="Morin E."/>
            <person name="Murat C."/>
            <person name="Riley R."/>
            <person name="Ohm R."/>
            <person name="Sun H."/>
            <person name="Tunlid A."/>
            <person name="Henrissat B."/>
            <person name="Grigoriev I.V."/>
            <person name="Hibbett D.S."/>
            <person name="Martin F."/>
        </authorList>
    </citation>
    <scope>NUCLEOTIDE SEQUENCE [LARGE SCALE GENOMIC DNA]</scope>
    <source>
        <strain evidence="9">MUT 4182</strain>
    </source>
</reference>
<feature type="transmembrane region" description="Helical" evidence="6">
    <location>
        <begin position="277"/>
        <end position="296"/>
    </location>
</feature>
<feature type="transmembrane region" description="Helical" evidence="6">
    <location>
        <begin position="41"/>
        <end position="60"/>
    </location>
</feature>
<dbReference type="PANTHER" id="PTHR23502:SF173">
    <property type="entry name" value="MFS-MULTIDRUG-RESISTANCE TRANSPORTER-RELATED"/>
    <property type="match status" value="1"/>
</dbReference>
<feature type="transmembrane region" description="Helical" evidence="6">
    <location>
        <begin position="383"/>
        <end position="407"/>
    </location>
</feature>
<keyword evidence="9" id="KW-1185">Reference proteome</keyword>
<evidence type="ECO:0000259" key="7">
    <source>
        <dbReference type="PROSITE" id="PS50850"/>
    </source>
</evidence>
<proteinExistence type="predicted"/>
<dbReference type="HOGENOM" id="CLU_008455_11_6_1"/>
<feature type="transmembrane region" description="Helical" evidence="6">
    <location>
        <begin position="451"/>
        <end position="471"/>
    </location>
</feature>